<keyword evidence="2 5" id="KW-0378">Hydrolase</keyword>
<keyword evidence="3" id="KW-0479">Metal-binding</keyword>
<evidence type="ECO:0000256" key="3">
    <source>
        <dbReference type="PIRSR" id="PIRSR005962-1"/>
    </source>
</evidence>
<dbReference type="NCBIfam" id="TIGR01891">
    <property type="entry name" value="amidohydrolases"/>
    <property type="match status" value="1"/>
</dbReference>
<feature type="binding site" evidence="3">
    <location>
        <position position="93"/>
    </location>
    <ligand>
        <name>Mn(2+)</name>
        <dbReference type="ChEBI" id="CHEBI:29035"/>
        <label>2</label>
    </ligand>
</feature>
<dbReference type="PANTHER" id="PTHR11014:SF63">
    <property type="entry name" value="METALLOPEPTIDASE, PUTATIVE (AFU_ORTHOLOGUE AFUA_6G09600)-RELATED"/>
    <property type="match status" value="1"/>
</dbReference>
<evidence type="ECO:0000256" key="1">
    <source>
        <dbReference type="ARBA" id="ARBA00006153"/>
    </source>
</evidence>
<dbReference type="Gene3D" id="3.40.630.10">
    <property type="entry name" value="Zn peptidases"/>
    <property type="match status" value="1"/>
</dbReference>
<keyword evidence="3" id="KW-0464">Manganese</keyword>
<dbReference type="PIRSF" id="PIRSF005962">
    <property type="entry name" value="Pept_M20D_amidohydro"/>
    <property type="match status" value="1"/>
</dbReference>
<organism evidence="5 6">
    <name type="scientific">Sulfobacillus acidophilus</name>
    <dbReference type="NCBI Taxonomy" id="53633"/>
    <lineage>
        <taxon>Bacteria</taxon>
        <taxon>Bacillati</taxon>
        <taxon>Bacillota</taxon>
        <taxon>Clostridia</taxon>
        <taxon>Eubacteriales</taxon>
        <taxon>Clostridiales Family XVII. Incertae Sedis</taxon>
        <taxon>Sulfobacillus</taxon>
    </lineage>
</organism>
<feature type="domain" description="Peptidase M20 dimerisation" evidence="4">
    <location>
        <begin position="174"/>
        <end position="271"/>
    </location>
</feature>
<dbReference type="Pfam" id="PF01546">
    <property type="entry name" value="Peptidase_M20"/>
    <property type="match status" value="1"/>
</dbReference>
<dbReference type="InterPro" id="IPR017439">
    <property type="entry name" value="Amidohydrolase"/>
</dbReference>
<feature type="binding site" evidence="3">
    <location>
        <position position="128"/>
    </location>
    <ligand>
        <name>Mn(2+)</name>
        <dbReference type="ChEBI" id="CHEBI:29035"/>
        <label>2</label>
    </ligand>
</feature>
<dbReference type="Pfam" id="PF07687">
    <property type="entry name" value="M20_dimer"/>
    <property type="match status" value="1"/>
</dbReference>
<evidence type="ECO:0000259" key="4">
    <source>
        <dbReference type="Pfam" id="PF07687"/>
    </source>
</evidence>
<dbReference type="EMBL" id="PXYV01000025">
    <property type="protein sequence ID" value="PSR21890.1"/>
    <property type="molecule type" value="Genomic_DNA"/>
</dbReference>
<dbReference type="InterPro" id="IPR036264">
    <property type="entry name" value="Bact_exopeptidase_dim_dom"/>
</dbReference>
<evidence type="ECO:0000256" key="2">
    <source>
        <dbReference type="ARBA" id="ARBA00022801"/>
    </source>
</evidence>
<gene>
    <name evidence="5" type="ORF">C7B45_08885</name>
</gene>
<dbReference type="SUPFAM" id="SSF55031">
    <property type="entry name" value="Bacterial exopeptidase dimerisation domain"/>
    <property type="match status" value="1"/>
</dbReference>
<protein>
    <submittedName>
        <fullName evidence="5">Amidohydrolase</fullName>
    </submittedName>
</protein>
<feature type="binding site" evidence="3">
    <location>
        <position position="153"/>
    </location>
    <ligand>
        <name>Mn(2+)</name>
        <dbReference type="ChEBI" id="CHEBI:29035"/>
        <label>2</label>
    </ligand>
</feature>
<evidence type="ECO:0000313" key="6">
    <source>
        <dbReference type="Proteomes" id="UP000241848"/>
    </source>
</evidence>
<dbReference type="InterPro" id="IPR002933">
    <property type="entry name" value="Peptidase_M20"/>
</dbReference>
<feature type="binding site" evidence="3">
    <location>
        <position position="348"/>
    </location>
    <ligand>
        <name>Mn(2+)</name>
        <dbReference type="ChEBI" id="CHEBI:29035"/>
        <label>2</label>
    </ligand>
</feature>
<comment type="caution">
    <text evidence="5">The sequence shown here is derived from an EMBL/GenBank/DDBJ whole genome shotgun (WGS) entry which is preliminary data.</text>
</comment>
<proteinExistence type="inferred from homology"/>
<dbReference type="InterPro" id="IPR011650">
    <property type="entry name" value="Peptidase_M20_dimer"/>
</dbReference>
<dbReference type="GO" id="GO:0016787">
    <property type="term" value="F:hydrolase activity"/>
    <property type="evidence" value="ECO:0007669"/>
    <property type="project" value="UniProtKB-KW"/>
</dbReference>
<dbReference type="Gene3D" id="3.30.70.360">
    <property type="match status" value="1"/>
</dbReference>
<feature type="binding site" evidence="3">
    <location>
        <position position="95"/>
    </location>
    <ligand>
        <name>Mn(2+)</name>
        <dbReference type="ChEBI" id="CHEBI:29035"/>
        <label>2</label>
    </ligand>
</feature>
<comment type="similarity">
    <text evidence="1">Belongs to the peptidase M20 family.</text>
</comment>
<dbReference type="PANTHER" id="PTHR11014">
    <property type="entry name" value="PEPTIDASE M20 FAMILY MEMBER"/>
    <property type="match status" value="1"/>
</dbReference>
<sequence length="374" mass="40916">MDWQKNLVRYRRDLHRIPELGFEEHKTHDYLWARLQEMGLSPRAATNTGITADIEGTGPGQVIAVRADMDGLPLTEETGLEFASQHAGVMHACGHDAHMAIALGLAERLLGNRHAFKRVRLLFQPAEERLPGGAIGLIEAGALDGVDEVYGLHVWANLPVGLVGLKAGPMMANADQFRIDIRGSGGHGSQPQATKDAVLIAAQTVVNLQTIVSRRIRPLDPAVVTCGTIHAGHTFNIIAETAEVTGTVRTFSADTQTQIANEISRIAERTANLYDASAEVHYEKGYPAVVNHEREVALWEEKLRGFVQFADIDPDMGSEDFAYYLQHKPGAFLFLGAAQDDGESPPHHSPHFLVNERVLPLGVEVLYRAITEIP</sequence>
<accession>A0A2T2WI41</accession>
<comment type="cofactor">
    <cofactor evidence="3">
        <name>Mn(2+)</name>
        <dbReference type="ChEBI" id="CHEBI:29035"/>
    </cofactor>
    <text evidence="3">The Mn(2+) ion enhances activity.</text>
</comment>
<dbReference type="Proteomes" id="UP000241848">
    <property type="component" value="Unassembled WGS sequence"/>
</dbReference>
<dbReference type="SUPFAM" id="SSF53187">
    <property type="entry name" value="Zn-dependent exopeptidases"/>
    <property type="match status" value="1"/>
</dbReference>
<dbReference type="GO" id="GO:0046872">
    <property type="term" value="F:metal ion binding"/>
    <property type="evidence" value="ECO:0007669"/>
    <property type="project" value="UniProtKB-KW"/>
</dbReference>
<reference evidence="5 6" key="1">
    <citation type="journal article" date="2014" name="BMC Genomics">
        <title>Comparison of environmental and isolate Sulfobacillus genomes reveals diverse carbon, sulfur, nitrogen, and hydrogen metabolisms.</title>
        <authorList>
            <person name="Justice N.B."/>
            <person name="Norman A."/>
            <person name="Brown C.T."/>
            <person name="Singh A."/>
            <person name="Thomas B.C."/>
            <person name="Banfield J.F."/>
        </authorList>
    </citation>
    <scope>NUCLEOTIDE SEQUENCE [LARGE SCALE GENOMIC DNA]</scope>
    <source>
        <strain evidence="5">AMDSBA3</strain>
    </source>
</reference>
<evidence type="ECO:0000313" key="5">
    <source>
        <dbReference type="EMBL" id="PSR21890.1"/>
    </source>
</evidence>
<name>A0A2T2WI41_9FIRM</name>
<dbReference type="AlphaFoldDB" id="A0A2T2WI41"/>
<dbReference type="FunFam" id="3.30.70.360:FF:000014">
    <property type="entry name" value="N-acyl-L-amino acid amidohydrolase"/>
    <property type="match status" value="1"/>
</dbReference>